<sequence length="176" mass="19604">MSYAAMILLLASETAAGCSMLRQQVDFESAKWPLYESINDPPGQRPTRALIENGVVHLGGIDYSRDELLQSDVGFSLIFEKVEGGIRARRYPIVFPASGHMRFEFHDYVCSAEQIQNTVKVKCRDKKSNRSYSSLIANGGLMSFETTCIDHPSNTCTYKLVDGEALRPSQVQDSSQ</sequence>
<proteinExistence type="predicted"/>
<accession>A0A516IP51</accession>
<reference evidence="1 2" key="1">
    <citation type="submission" date="2019-07" db="EMBL/GenBank/DDBJ databases">
        <title>Sphingomonas AE3 Genome sequencing and assembly.</title>
        <authorList>
            <person name="Kim H."/>
        </authorList>
    </citation>
    <scope>NUCLEOTIDE SEQUENCE [LARGE SCALE GENOMIC DNA]</scope>
    <source>
        <strain evidence="1 2">AE3</strain>
    </source>
</reference>
<dbReference type="Proteomes" id="UP000321857">
    <property type="component" value="Chromosome"/>
</dbReference>
<gene>
    <name evidence="1" type="ORF">FMM02_01210</name>
</gene>
<dbReference type="RefSeq" id="WP_147493157.1">
    <property type="nucleotide sequence ID" value="NZ_CP041659.1"/>
</dbReference>
<evidence type="ECO:0000313" key="1">
    <source>
        <dbReference type="EMBL" id="QDP18695.1"/>
    </source>
</evidence>
<name>A0A516IP51_9SPHN</name>
<organism evidence="1 2">
    <name type="scientific">Sphingomonas xanthus</name>
    <dbReference type="NCBI Taxonomy" id="2594473"/>
    <lineage>
        <taxon>Bacteria</taxon>
        <taxon>Pseudomonadati</taxon>
        <taxon>Pseudomonadota</taxon>
        <taxon>Alphaproteobacteria</taxon>
        <taxon>Sphingomonadales</taxon>
        <taxon>Sphingomonadaceae</taxon>
        <taxon>Sphingomonas</taxon>
    </lineage>
</organism>
<dbReference type="EMBL" id="CP041659">
    <property type="protein sequence ID" value="QDP18695.1"/>
    <property type="molecule type" value="Genomic_DNA"/>
</dbReference>
<keyword evidence="2" id="KW-1185">Reference proteome</keyword>
<evidence type="ECO:0000313" key="2">
    <source>
        <dbReference type="Proteomes" id="UP000321857"/>
    </source>
</evidence>
<protein>
    <submittedName>
        <fullName evidence="1">Uncharacterized protein</fullName>
    </submittedName>
</protein>
<dbReference type="AlphaFoldDB" id="A0A516IP51"/>
<dbReference type="KEGG" id="sxa:FMM02_01210"/>